<dbReference type="SUPFAM" id="SSF52172">
    <property type="entry name" value="CheY-like"/>
    <property type="match status" value="1"/>
</dbReference>
<dbReference type="InterPro" id="IPR001789">
    <property type="entry name" value="Sig_transdc_resp-reg_receiver"/>
</dbReference>
<reference evidence="3 4" key="1">
    <citation type="submission" date="2023-09" db="EMBL/GenBank/DDBJ databases">
        <authorList>
            <person name="Rey-Velasco X."/>
        </authorList>
    </citation>
    <scope>NUCLEOTIDE SEQUENCE [LARGE SCALE GENOMIC DNA]</scope>
    <source>
        <strain evidence="3 4">P007</strain>
    </source>
</reference>
<proteinExistence type="predicted"/>
<feature type="modified residue" description="4-aspartylphosphate" evidence="1">
    <location>
        <position position="63"/>
    </location>
</feature>
<dbReference type="Pfam" id="PF00072">
    <property type="entry name" value="Response_reg"/>
    <property type="match status" value="1"/>
</dbReference>
<name>A0ABU3BGZ7_9FLAO</name>
<dbReference type="PROSITE" id="PS50110">
    <property type="entry name" value="RESPONSE_REGULATORY"/>
    <property type="match status" value="1"/>
</dbReference>
<dbReference type="Proteomes" id="UP001250662">
    <property type="component" value="Unassembled WGS sequence"/>
</dbReference>
<protein>
    <submittedName>
        <fullName evidence="3">Response regulator</fullName>
    </submittedName>
</protein>
<dbReference type="EMBL" id="JAVRHU010000002">
    <property type="protein sequence ID" value="MDT0621408.1"/>
    <property type="molecule type" value="Genomic_DNA"/>
</dbReference>
<keyword evidence="4" id="KW-1185">Reference proteome</keyword>
<evidence type="ECO:0000313" key="4">
    <source>
        <dbReference type="Proteomes" id="UP001250662"/>
    </source>
</evidence>
<organism evidence="3 4">
    <name type="scientific">Croceitalea vernalis</name>
    <dbReference type="NCBI Taxonomy" id="3075599"/>
    <lineage>
        <taxon>Bacteria</taxon>
        <taxon>Pseudomonadati</taxon>
        <taxon>Bacteroidota</taxon>
        <taxon>Flavobacteriia</taxon>
        <taxon>Flavobacteriales</taxon>
        <taxon>Flavobacteriaceae</taxon>
        <taxon>Croceitalea</taxon>
    </lineage>
</organism>
<dbReference type="Gene3D" id="3.40.50.2300">
    <property type="match status" value="1"/>
</dbReference>
<keyword evidence="1" id="KW-0597">Phosphoprotein</keyword>
<evidence type="ECO:0000259" key="2">
    <source>
        <dbReference type="PROSITE" id="PS50110"/>
    </source>
</evidence>
<feature type="domain" description="Response regulatory" evidence="2">
    <location>
        <begin position="8"/>
        <end position="132"/>
    </location>
</feature>
<accession>A0ABU3BGZ7</accession>
<gene>
    <name evidence="3" type="ORF">RM520_07220</name>
</gene>
<evidence type="ECO:0000313" key="3">
    <source>
        <dbReference type="EMBL" id="MDT0621408.1"/>
    </source>
</evidence>
<comment type="caution">
    <text evidence="3">The sequence shown here is derived from an EMBL/GenBank/DDBJ whole genome shotgun (WGS) entry which is preliminary data.</text>
</comment>
<dbReference type="RefSeq" id="WP_311387492.1">
    <property type="nucleotide sequence ID" value="NZ_JAVRHU010000002.1"/>
</dbReference>
<dbReference type="InterPro" id="IPR011006">
    <property type="entry name" value="CheY-like_superfamily"/>
</dbReference>
<sequence length="143" mass="16590">MSVPFFDITYIVDDSTTARFIHSEIIKQLGVSEKIINSNSSIDALKSLIIDLIDEKRVLLLLDIEMPILDGLNFLNIISELRLKKSQLCVFIVSSRIGDNIARETLYHRLVQKILCKPIRKNEIEQELELFYQGKDYITQKMF</sequence>
<evidence type="ECO:0000256" key="1">
    <source>
        <dbReference type="PROSITE-ProRule" id="PRU00169"/>
    </source>
</evidence>